<dbReference type="InterPro" id="IPR052772">
    <property type="entry name" value="Endo/PolyKinase_Domain-Protein"/>
</dbReference>
<dbReference type="InterPro" id="IPR002625">
    <property type="entry name" value="Smr_dom"/>
</dbReference>
<feature type="region of interest" description="Disordered" evidence="1">
    <location>
        <begin position="182"/>
        <end position="222"/>
    </location>
</feature>
<reference evidence="3 4" key="1">
    <citation type="journal article" date="2019" name="New Phytol.">
        <title>Comparative genomics reveals unique wood-decay strategies and fruiting body development in the Schizophyllaceae.</title>
        <authorList>
            <person name="Almasi E."/>
            <person name="Sahu N."/>
            <person name="Krizsan K."/>
            <person name="Balint B."/>
            <person name="Kovacs G.M."/>
            <person name="Kiss B."/>
            <person name="Cseklye J."/>
            <person name="Drula E."/>
            <person name="Henrissat B."/>
            <person name="Nagy I."/>
            <person name="Chovatia M."/>
            <person name="Adam C."/>
            <person name="LaButti K."/>
            <person name="Lipzen A."/>
            <person name="Riley R."/>
            <person name="Grigoriev I.V."/>
            <person name="Nagy L.G."/>
        </authorList>
    </citation>
    <scope>NUCLEOTIDE SEQUENCE [LARGE SCALE GENOMIC DNA]</scope>
    <source>
        <strain evidence="3 4">NL-1724</strain>
    </source>
</reference>
<feature type="region of interest" description="Disordered" evidence="1">
    <location>
        <begin position="79"/>
        <end position="113"/>
    </location>
</feature>
<proteinExistence type="predicted"/>
<evidence type="ECO:0000256" key="1">
    <source>
        <dbReference type="SAM" id="MobiDB-lite"/>
    </source>
</evidence>
<dbReference type="SMART" id="SM00463">
    <property type="entry name" value="SMR"/>
    <property type="match status" value="1"/>
</dbReference>
<sequence length="639" mass="69896">MSEHTSIYDSLKAEFCPPLEEQIVLALLHELQNDDHGRTITPSPAQLDELRTNLRILSCGADDLQLSDDMARLQIPDEDSCISTPDMTSSNTDTASSATSWESAPTNRDQNSSPLKFLSAALPGVSAERLATVLANAEDDDIDSNMWDILERFLTEEHIRELEERGLDGLDGDVEQDGSSWHTIINQKRPLRDTHQARDITQRPQPTKPKKTTKNNGSPTVKITFGDVRQQNSQRLSLQLPPSSSSVSTDVWTKFNSISSYLSTLLPERPASFFLSYFHSPGHPTPYQALRSALESIAADAPVVDDTDIALVEILEVLRSDATRTIESKLVDDAQLVLSASRGRADYALDLLYMLQDFASDNAMEIGPYVTPLPLSLPSPISRYLDAAASTISAPSTPARSVFPSGPPPVPPPPARWKAPSAAAARNKPSPYQWQRVNGSKVKNKTAFPQPVRIPTYARDVNGVKIKGSGNALGKGGKGDVGELDYQARQEESMRQRAEMLKNASRVWSDKSRGGAETASYYVERAREFQEMARKEALAHARRQVEAKMRASRDGRTIDLHGTTAAEAIVIVEDILTRVGASPAKPVKIITGKGTHSLNRVSVLKPVIRKALLDDGWSVGSWDGGLIVHGQPHAPRVLG</sequence>
<dbReference type="OrthoDB" id="4080456at2759"/>
<gene>
    <name evidence="3" type="ORF">BD626DRAFT_454182</name>
</gene>
<feature type="region of interest" description="Disordered" evidence="1">
    <location>
        <begin position="395"/>
        <end position="442"/>
    </location>
</feature>
<dbReference type="Proteomes" id="UP000320762">
    <property type="component" value="Unassembled WGS sequence"/>
</dbReference>
<dbReference type="STRING" id="97359.A0A550CKS7"/>
<dbReference type="InterPro" id="IPR036063">
    <property type="entry name" value="Smr_dom_sf"/>
</dbReference>
<protein>
    <recommendedName>
        <fullName evidence="2">Smr domain-containing protein</fullName>
    </recommendedName>
</protein>
<dbReference type="GO" id="GO:0005634">
    <property type="term" value="C:nucleus"/>
    <property type="evidence" value="ECO:0007669"/>
    <property type="project" value="TreeGrafter"/>
</dbReference>
<dbReference type="PANTHER" id="PTHR46535:SF1">
    <property type="entry name" value="NEDD4-BINDING PROTEIN 2"/>
    <property type="match status" value="1"/>
</dbReference>
<dbReference type="Gene3D" id="3.30.1370.110">
    <property type="match status" value="1"/>
</dbReference>
<comment type="caution">
    <text evidence="3">The sequence shown here is derived from an EMBL/GenBank/DDBJ whole genome shotgun (WGS) entry which is preliminary data.</text>
</comment>
<dbReference type="AlphaFoldDB" id="A0A550CKS7"/>
<organism evidence="3 4">
    <name type="scientific">Schizophyllum amplum</name>
    <dbReference type="NCBI Taxonomy" id="97359"/>
    <lineage>
        <taxon>Eukaryota</taxon>
        <taxon>Fungi</taxon>
        <taxon>Dikarya</taxon>
        <taxon>Basidiomycota</taxon>
        <taxon>Agaricomycotina</taxon>
        <taxon>Agaricomycetes</taxon>
        <taxon>Agaricomycetidae</taxon>
        <taxon>Agaricales</taxon>
        <taxon>Schizophyllaceae</taxon>
        <taxon>Schizophyllum</taxon>
    </lineage>
</organism>
<dbReference type="SUPFAM" id="SSF160443">
    <property type="entry name" value="SMR domain-like"/>
    <property type="match status" value="1"/>
</dbReference>
<dbReference type="Pfam" id="PF01713">
    <property type="entry name" value="Smr"/>
    <property type="match status" value="1"/>
</dbReference>
<dbReference type="PANTHER" id="PTHR46535">
    <property type="entry name" value="NEDD4-BINDING PROTEIN 2"/>
    <property type="match status" value="1"/>
</dbReference>
<feature type="compositionally biased region" description="Polar residues" evidence="1">
    <location>
        <begin position="101"/>
        <end position="113"/>
    </location>
</feature>
<feature type="compositionally biased region" description="Basic and acidic residues" evidence="1">
    <location>
        <begin position="190"/>
        <end position="201"/>
    </location>
</feature>
<evidence type="ECO:0000313" key="4">
    <source>
        <dbReference type="Proteomes" id="UP000320762"/>
    </source>
</evidence>
<feature type="compositionally biased region" description="Low complexity" evidence="1">
    <location>
        <begin position="88"/>
        <end position="100"/>
    </location>
</feature>
<keyword evidence="4" id="KW-1185">Reference proteome</keyword>
<evidence type="ECO:0000313" key="3">
    <source>
        <dbReference type="EMBL" id="TRM65392.1"/>
    </source>
</evidence>
<dbReference type="EMBL" id="VDMD01000005">
    <property type="protein sequence ID" value="TRM65392.1"/>
    <property type="molecule type" value="Genomic_DNA"/>
</dbReference>
<accession>A0A550CKS7</accession>
<feature type="domain" description="Smr" evidence="2">
    <location>
        <begin position="558"/>
        <end position="639"/>
    </location>
</feature>
<feature type="compositionally biased region" description="Pro residues" evidence="1">
    <location>
        <begin position="405"/>
        <end position="415"/>
    </location>
</feature>
<feature type="compositionally biased region" description="Low complexity" evidence="1">
    <location>
        <begin position="416"/>
        <end position="431"/>
    </location>
</feature>
<dbReference type="PROSITE" id="PS50828">
    <property type="entry name" value="SMR"/>
    <property type="match status" value="1"/>
</dbReference>
<evidence type="ECO:0000259" key="2">
    <source>
        <dbReference type="PROSITE" id="PS50828"/>
    </source>
</evidence>
<name>A0A550CKS7_9AGAR</name>
<dbReference type="GO" id="GO:0004519">
    <property type="term" value="F:endonuclease activity"/>
    <property type="evidence" value="ECO:0007669"/>
    <property type="project" value="TreeGrafter"/>
</dbReference>